<proteinExistence type="predicted"/>
<dbReference type="AlphaFoldDB" id="A0A1F6AI84"/>
<evidence type="ECO:0000313" key="2">
    <source>
        <dbReference type="Proteomes" id="UP000178759"/>
    </source>
</evidence>
<accession>A0A1F6AI84</accession>
<gene>
    <name evidence="1" type="ORF">A3A79_02870</name>
</gene>
<dbReference type="EMBL" id="MFJV01000001">
    <property type="protein sequence ID" value="OGG24113.1"/>
    <property type="molecule type" value="Genomic_DNA"/>
</dbReference>
<dbReference type="Proteomes" id="UP000178759">
    <property type="component" value="Unassembled WGS sequence"/>
</dbReference>
<evidence type="ECO:0000313" key="1">
    <source>
        <dbReference type="EMBL" id="OGG24113.1"/>
    </source>
</evidence>
<reference evidence="1 2" key="1">
    <citation type="journal article" date="2016" name="Nat. Commun.">
        <title>Thousands of microbial genomes shed light on interconnected biogeochemical processes in an aquifer system.</title>
        <authorList>
            <person name="Anantharaman K."/>
            <person name="Brown C.T."/>
            <person name="Hug L.A."/>
            <person name="Sharon I."/>
            <person name="Castelle C.J."/>
            <person name="Probst A.J."/>
            <person name="Thomas B.C."/>
            <person name="Singh A."/>
            <person name="Wilkins M.J."/>
            <person name="Karaoz U."/>
            <person name="Brodie E.L."/>
            <person name="Williams K.H."/>
            <person name="Hubbard S.S."/>
            <person name="Banfield J.F."/>
        </authorList>
    </citation>
    <scope>NUCLEOTIDE SEQUENCE [LARGE SCALE GENOMIC DNA]</scope>
</reference>
<sequence length="82" mass="9534">MTRKDKAYKTQDIFEASWIYSQNARLIGLEPNGKYSYFVFDDSTLCEHLSTEYWAQQAVGNIKEFVNSLKTLKDLLFSQKGL</sequence>
<comment type="caution">
    <text evidence="1">The sequence shown here is derived from an EMBL/GenBank/DDBJ whole genome shotgun (WGS) entry which is preliminary data.</text>
</comment>
<name>A0A1F6AI84_9BACT</name>
<organism evidence="1 2">
    <name type="scientific">Candidatus Gottesmanbacteria bacterium RIFCSPLOWO2_01_FULL_43_11b</name>
    <dbReference type="NCBI Taxonomy" id="1798392"/>
    <lineage>
        <taxon>Bacteria</taxon>
        <taxon>Candidatus Gottesmaniibacteriota</taxon>
    </lineage>
</organism>
<evidence type="ECO:0008006" key="3">
    <source>
        <dbReference type="Google" id="ProtNLM"/>
    </source>
</evidence>
<dbReference type="STRING" id="1798392.A3A79_02870"/>
<protein>
    <recommendedName>
        <fullName evidence="3">DUF5659 domain-containing protein</fullName>
    </recommendedName>
</protein>